<dbReference type="Gene3D" id="3.40.190.10">
    <property type="entry name" value="Periplasmic binding protein-like II"/>
    <property type="match status" value="2"/>
</dbReference>
<dbReference type="GO" id="GO:0016740">
    <property type="term" value="F:transferase activity"/>
    <property type="evidence" value="ECO:0007669"/>
    <property type="project" value="UniProtKB-KW"/>
</dbReference>
<keyword evidence="8" id="KW-0784">Thiamine biosynthesis</keyword>
<evidence type="ECO:0000256" key="12">
    <source>
        <dbReference type="SAM" id="SignalP"/>
    </source>
</evidence>
<dbReference type="OrthoDB" id="5348911at2"/>
<evidence type="ECO:0000256" key="1">
    <source>
        <dbReference type="ARBA" id="ARBA00003469"/>
    </source>
</evidence>
<dbReference type="SUPFAM" id="SSF53850">
    <property type="entry name" value="Periplasmic binding protein-like II"/>
    <property type="match status" value="1"/>
</dbReference>
<dbReference type="Pfam" id="PF09084">
    <property type="entry name" value="NMT1"/>
    <property type="match status" value="1"/>
</dbReference>
<dbReference type="RefSeq" id="WP_120705752.1">
    <property type="nucleotide sequence ID" value="NZ_CP032694.1"/>
</dbReference>
<keyword evidence="15" id="KW-1185">Reference proteome</keyword>
<evidence type="ECO:0000256" key="7">
    <source>
        <dbReference type="ARBA" id="ARBA00022898"/>
    </source>
</evidence>
<accession>A0A387FQT3</accession>
<comment type="similarity">
    <text evidence="3">Belongs to the NMT1/THI5 family.</text>
</comment>
<keyword evidence="7" id="KW-0663">Pyridoxal phosphate</keyword>
<evidence type="ECO:0000256" key="5">
    <source>
        <dbReference type="ARBA" id="ARBA00022679"/>
    </source>
</evidence>
<feature type="signal peptide" evidence="12">
    <location>
        <begin position="1"/>
        <end position="27"/>
    </location>
</feature>
<evidence type="ECO:0000256" key="8">
    <source>
        <dbReference type="ARBA" id="ARBA00022977"/>
    </source>
</evidence>
<organism evidence="14 15">
    <name type="scientific">Rhizobium jaguaris</name>
    <dbReference type="NCBI Taxonomy" id="1312183"/>
    <lineage>
        <taxon>Bacteria</taxon>
        <taxon>Pseudomonadati</taxon>
        <taxon>Pseudomonadota</taxon>
        <taxon>Alphaproteobacteria</taxon>
        <taxon>Hyphomicrobiales</taxon>
        <taxon>Rhizobiaceae</taxon>
        <taxon>Rhizobium/Agrobacterium group</taxon>
        <taxon>Rhizobium</taxon>
    </lineage>
</organism>
<keyword evidence="9" id="KW-0408">Iron</keyword>
<dbReference type="GO" id="GO:0046872">
    <property type="term" value="F:metal ion binding"/>
    <property type="evidence" value="ECO:0007669"/>
    <property type="project" value="UniProtKB-KW"/>
</dbReference>
<feature type="chain" id="PRO_5017273058" description="Thiamine pyrimidine synthase" evidence="12">
    <location>
        <begin position="28"/>
        <end position="338"/>
    </location>
</feature>
<comment type="subunit">
    <text evidence="4">Homodimer.</text>
</comment>
<proteinExistence type="inferred from homology"/>
<evidence type="ECO:0000256" key="4">
    <source>
        <dbReference type="ARBA" id="ARBA00011738"/>
    </source>
</evidence>
<dbReference type="GO" id="GO:0009228">
    <property type="term" value="P:thiamine biosynthetic process"/>
    <property type="evidence" value="ECO:0007669"/>
    <property type="project" value="UniProtKB-KW"/>
</dbReference>
<evidence type="ECO:0000256" key="10">
    <source>
        <dbReference type="ARBA" id="ARBA00033171"/>
    </source>
</evidence>
<keyword evidence="12" id="KW-0732">Signal</keyword>
<keyword evidence="6" id="KW-0479">Metal-binding</keyword>
<evidence type="ECO:0000313" key="15">
    <source>
        <dbReference type="Proteomes" id="UP000282195"/>
    </source>
</evidence>
<dbReference type="PANTHER" id="PTHR31528">
    <property type="entry name" value="4-AMINO-5-HYDROXYMETHYL-2-METHYLPYRIMIDINE PHOSPHATE SYNTHASE THI11-RELATED"/>
    <property type="match status" value="1"/>
</dbReference>
<evidence type="ECO:0000256" key="11">
    <source>
        <dbReference type="ARBA" id="ARBA00048179"/>
    </source>
</evidence>
<comment type="function">
    <text evidence="1">Responsible for the formation of the pyrimidine heterocycle in the thiamine biosynthesis pathway. Catalyzes the formation of hydroxymethylpyrimidine phosphate (HMP-P) from histidine and pyridoxal phosphate (PLP). The protein uses PLP and the active site histidine to form HMP-P, generating an inactive enzyme. The enzyme can only undergo a single turnover, which suggests it is a suicide enzyme.</text>
</comment>
<dbReference type="KEGG" id="rjg:CCGE525_19695"/>
<dbReference type="AlphaFoldDB" id="A0A387FQT3"/>
<dbReference type="Proteomes" id="UP000282195">
    <property type="component" value="Chromosome"/>
</dbReference>
<dbReference type="EMBL" id="CP032694">
    <property type="protein sequence ID" value="AYG60783.1"/>
    <property type="molecule type" value="Genomic_DNA"/>
</dbReference>
<protein>
    <recommendedName>
        <fullName evidence="10">Thiamine pyrimidine synthase</fullName>
    </recommendedName>
</protein>
<dbReference type="InterPro" id="IPR015168">
    <property type="entry name" value="SsuA/THI5"/>
</dbReference>
<evidence type="ECO:0000256" key="3">
    <source>
        <dbReference type="ARBA" id="ARBA00009406"/>
    </source>
</evidence>
<evidence type="ECO:0000256" key="6">
    <source>
        <dbReference type="ARBA" id="ARBA00022723"/>
    </source>
</evidence>
<comment type="pathway">
    <text evidence="2">Cofactor biosynthesis; thiamine diphosphate biosynthesis.</text>
</comment>
<evidence type="ECO:0000256" key="2">
    <source>
        <dbReference type="ARBA" id="ARBA00004948"/>
    </source>
</evidence>
<gene>
    <name evidence="14" type="ORF">CCGE525_19695</name>
</gene>
<keyword evidence="5" id="KW-0808">Transferase</keyword>
<comment type="catalytic activity">
    <reaction evidence="11">
        <text>N(6)-(pyridoxal phosphate)-L-lysyl-[4-amino-5-hydroxymethyl-2-methylpyrimidine phosphate synthase] + L-histidyl-[4-amino-5-hydroxymethyl-2-methylpyrimidine phosphate synthase] + 2 Fe(3+) + 4 H2O = L-lysyl-[4-amino-5-hydroxymethyl-2-methylpyrimidine phosphate synthase] + (2S)-2-amino-5-hydroxy-4-oxopentanoyl-[4-amino-5-hydroxymethyl-2-methylpyrimidine phosphate synthase] + 4-amino-2-methyl-5-(phosphooxymethyl)pyrimidine + 3-oxopropanoate + 2 Fe(2+) + 2 H(+)</text>
        <dbReference type="Rhea" id="RHEA:65756"/>
        <dbReference type="Rhea" id="RHEA-COMP:16892"/>
        <dbReference type="Rhea" id="RHEA-COMP:16893"/>
        <dbReference type="Rhea" id="RHEA-COMP:16894"/>
        <dbReference type="Rhea" id="RHEA-COMP:16895"/>
        <dbReference type="ChEBI" id="CHEBI:15377"/>
        <dbReference type="ChEBI" id="CHEBI:15378"/>
        <dbReference type="ChEBI" id="CHEBI:29033"/>
        <dbReference type="ChEBI" id="CHEBI:29034"/>
        <dbReference type="ChEBI" id="CHEBI:29969"/>
        <dbReference type="ChEBI" id="CHEBI:29979"/>
        <dbReference type="ChEBI" id="CHEBI:33190"/>
        <dbReference type="ChEBI" id="CHEBI:58354"/>
        <dbReference type="ChEBI" id="CHEBI:143915"/>
        <dbReference type="ChEBI" id="CHEBI:157692"/>
    </reaction>
    <physiologicalReaction direction="left-to-right" evidence="11">
        <dbReference type="Rhea" id="RHEA:65757"/>
    </physiologicalReaction>
</comment>
<evidence type="ECO:0000313" key="14">
    <source>
        <dbReference type="EMBL" id="AYG60783.1"/>
    </source>
</evidence>
<evidence type="ECO:0000259" key="13">
    <source>
        <dbReference type="Pfam" id="PF09084"/>
    </source>
</evidence>
<name>A0A387FQT3_9HYPH</name>
<evidence type="ECO:0000256" key="9">
    <source>
        <dbReference type="ARBA" id="ARBA00023004"/>
    </source>
</evidence>
<sequence>MPLLTRRQALALTLASATLPFARTAFAAAEPAQVKIALDWTPNTNHIGLYVAQAKNFYKDAGLDVQILPYTDTEAGTLVANGVADFGITGPIGVFTQRAAGADIKGVYAVVQTETGRVIFNDSRKDIQHPKDLDGKTYGGFGSAWENALISAIIRNDGGEGKFNTVTLGTSAYEALANGSVDFTLEVYTWEGIEAQLEKKAVRRFRYSDYGVPDEQTTLIASSDAYIAKNPEAAKAFIQATKRGFDYSVDHPDESADLLIAGANGALTNTDLVKASLKELIAGHYLKTADGKSGVIDPAKTLALGDFLFAHGILLDGQGAVLKDKPDFSTYYTNALFG</sequence>
<dbReference type="InterPro" id="IPR027939">
    <property type="entry name" value="NMT1/THI5"/>
</dbReference>
<reference evidence="14 15" key="1">
    <citation type="submission" date="2018-10" db="EMBL/GenBank/DDBJ databases">
        <title>Rhizobium etli, R. leguminosarum and a new Rhizobium genospecies from Phaseolus dumosus.</title>
        <authorList>
            <person name="Ramirez-Puebla S.T."/>
            <person name="Rogel-Hernandez M.A."/>
            <person name="Guerrero G."/>
            <person name="Ormeno-Orrillo E."/>
            <person name="Martinez-Romero J.C."/>
            <person name="Negrete-Yankelevich S."/>
            <person name="Martinez-Romero E."/>
        </authorList>
    </citation>
    <scope>NUCLEOTIDE SEQUENCE [LARGE SCALE GENOMIC DNA]</scope>
    <source>
        <strain evidence="14 15">CCGE525</strain>
    </source>
</reference>
<dbReference type="PANTHER" id="PTHR31528:SF1">
    <property type="entry name" value="4-AMINO-5-HYDROXYMETHYL-2-METHYLPYRIMIDINE PHOSPHATE SYNTHASE THI11-RELATED"/>
    <property type="match status" value="1"/>
</dbReference>
<feature type="domain" description="SsuA/THI5-like" evidence="13">
    <location>
        <begin position="43"/>
        <end position="254"/>
    </location>
</feature>